<keyword evidence="2" id="KW-1185">Reference proteome</keyword>
<organism evidence="1 2">
    <name type="scientific">Ruegeria marina</name>
    <dbReference type="NCBI Taxonomy" id="639004"/>
    <lineage>
        <taxon>Bacteria</taxon>
        <taxon>Pseudomonadati</taxon>
        <taxon>Pseudomonadota</taxon>
        <taxon>Alphaproteobacteria</taxon>
        <taxon>Rhodobacterales</taxon>
        <taxon>Roseobacteraceae</taxon>
        <taxon>Ruegeria</taxon>
    </lineage>
</organism>
<evidence type="ECO:0000313" key="1">
    <source>
        <dbReference type="EMBL" id="SDE62132.1"/>
    </source>
</evidence>
<dbReference type="Proteomes" id="UP000199628">
    <property type="component" value="Unassembled WGS sequence"/>
</dbReference>
<dbReference type="EMBL" id="FMZV01000025">
    <property type="protein sequence ID" value="SDE62132.1"/>
    <property type="molecule type" value="Genomic_DNA"/>
</dbReference>
<evidence type="ECO:0000313" key="2">
    <source>
        <dbReference type="Proteomes" id="UP000199628"/>
    </source>
</evidence>
<accession>A0A1G7EES3</accession>
<sequence length="184" mass="20089">MNQCAFRHSARGLLPNGSVKPLSVGFPSQEKSRVTSLAWAQRSRSRAMKSLPLSTLIVLRYDQPILVRCPSSEWGQICLHRGFVNEDNALGLCRHRRDTVPEPCLALLPYLDSTAFGGHIMAIGHDLALIGINMLPNVWISFLSPPVGRTGMVSITAARQRYCELAVASSALLGRTILLTSPAI</sequence>
<dbReference type="AlphaFoldDB" id="A0A1G7EES3"/>
<protein>
    <submittedName>
        <fullName evidence="1">Uncharacterized protein</fullName>
    </submittedName>
</protein>
<name>A0A1G7EES3_9RHOB</name>
<proteinExistence type="predicted"/>
<reference evidence="2" key="1">
    <citation type="submission" date="2016-10" db="EMBL/GenBank/DDBJ databases">
        <authorList>
            <person name="Varghese N."/>
            <person name="Submissions S."/>
        </authorList>
    </citation>
    <scope>NUCLEOTIDE SEQUENCE [LARGE SCALE GENOMIC DNA]</scope>
    <source>
        <strain evidence="2">CGMCC 1.9108</strain>
    </source>
</reference>
<gene>
    <name evidence="1" type="ORF">SAMN04488239_12523</name>
</gene>